<keyword evidence="4" id="KW-0560">Oxidoreductase</keyword>
<dbReference type="Proteomes" id="UP001652628">
    <property type="component" value="Chromosome 3"/>
</dbReference>
<evidence type="ECO:0000256" key="5">
    <source>
        <dbReference type="ARBA" id="ARBA00023136"/>
    </source>
</evidence>
<keyword evidence="5" id="KW-0472">Membrane</keyword>
<dbReference type="GeneID" id="139352915"/>
<feature type="domain" description="3-ketosteroid-9-alpha-monooxygenase oxygenase component-like C-terminal" evidence="6">
    <location>
        <begin position="43"/>
        <end position="257"/>
    </location>
</feature>
<evidence type="ECO:0000256" key="1">
    <source>
        <dbReference type="ARBA" id="ARBA00004370"/>
    </source>
</evidence>
<dbReference type="RefSeq" id="XP_070851758.1">
    <property type="nucleotide sequence ID" value="XM_070995657.1"/>
</dbReference>
<evidence type="ECO:0000256" key="4">
    <source>
        <dbReference type="ARBA" id="ARBA00023002"/>
    </source>
</evidence>
<sequence length="379" mass="44787">MHFSCDFFMDSLVVLSSVCMEKVPKGSNVKNWSSQEMNGYIFIWYHTDPTEIPWELPLSTEELKTKYFYHGHNEFYIHCHIQEIPENGSDIAHFNAIHKESLIDGIWATKKFSFNRCGYHHWKARWFPTPGKLKHLAEVHLNHTLELFGKIYCFRMDVCGKQIGPSYVCLEINSLTFGELKIFQYITPIEPLLQKVVHQFYGPRWMGPLMKIFIYGESLMFERDINIWNNKIFNRNPILAKEDASIKKFRIWFSQFYTSNSKPYSEVNAGWWFPTPAKLKHLAEVHLHHTLELFGKFYIFRMDVCGKQIGPSYVCLEINSLTFGELKLFQYITPIEPLLQKVLHQFYGPRWMGPLMKIFIYGESLMIKKIFKPVPLIRN</sequence>
<dbReference type="PANTHER" id="PTHR21266:SF32">
    <property type="entry name" value="CHOLESTEROL 7-DESATURASE NVD"/>
    <property type="match status" value="1"/>
</dbReference>
<evidence type="ECO:0000259" key="6">
    <source>
        <dbReference type="Pfam" id="PF19298"/>
    </source>
</evidence>
<dbReference type="InterPro" id="IPR050584">
    <property type="entry name" value="Cholesterol_7-desaturase"/>
</dbReference>
<evidence type="ECO:0000256" key="3">
    <source>
        <dbReference type="ARBA" id="ARBA00022989"/>
    </source>
</evidence>
<keyword evidence="3" id="KW-1133">Transmembrane helix</keyword>
<dbReference type="Pfam" id="PF19298">
    <property type="entry name" value="KshA_C"/>
    <property type="match status" value="1"/>
</dbReference>
<protein>
    <submittedName>
        <fullName evidence="8">Cholesterol 7-desaturase nvd</fullName>
    </submittedName>
</protein>
<comment type="subcellular location">
    <subcellularLocation>
        <location evidence="1">Membrane</location>
    </subcellularLocation>
</comment>
<evidence type="ECO:0000313" key="7">
    <source>
        <dbReference type="Proteomes" id="UP001652628"/>
    </source>
</evidence>
<evidence type="ECO:0000313" key="8">
    <source>
        <dbReference type="RefSeq" id="XP_070851758.1"/>
    </source>
</evidence>
<gene>
    <name evidence="8" type="primary">nvd</name>
</gene>
<dbReference type="PANTHER" id="PTHR21266">
    <property type="entry name" value="IRON-SULFUR DOMAIN CONTAINING PROTEIN"/>
    <property type="match status" value="1"/>
</dbReference>
<dbReference type="SUPFAM" id="SSF55961">
    <property type="entry name" value="Bet v1-like"/>
    <property type="match status" value="1"/>
</dbReference>
<dbReference type="Gene3D" id="3.90.380.10">
    <property type="entry name" value="Naphthalene 1,2-dioxygenase Alpha Subunit, Chain A, domain 1"/>
    <property type="match status" value="2"/>
</dbReference>
<reference evidence="8" key="1">
    <citation type="submission" date="2025-08" db="UniProtKB">
        <authorList>
            <consortium name="RefSeq"/>
        </authorList>
    </citation>
    <scope>IDENTIFICATION</scope>
</reference>
<proteinExistence type="predicted"/>
<evidence type="ECO:0000256" key="2">
    <source>
        <dbReference type="ARBA" id="ARBA00022692"/>
    </source>
</evidence>
<dbReference type="InterPro" id="IPR045605">
    <property type="entry name" value="KshA-like_C"/>
</dbReference>
<accession>A0ABM4TP59</accession>
<keyword evidence="7" id="KW-1185">Reference proteome</keyword>
<organism evidence="7 8">
    <name type="scientific">Drosophila suzukii</name>
    <name type="common">Spotted-wing drosophila fruit fly</name>
    <dbReference type="NCBI Taxonomy" id="28584"/>
    <lineage>
        <taxon>Eukaryota</taxon>
        <taxon>Metazoa</taxon>
        <taxon>Ecdysozoa</taxon>
        <taxon>Arthropoda</taxon>
        <taxon>Hexapoda</taxon>
        <taxon>Insecta</taxon>
        <taxon>Pterygota</taxon>
        <taxon>Neoptera</taxon>
        <taxon>Endopterygota</taxon>
        <taxon>Diptera</taxon>
        <taxon>Brachycera</taxon>
        <taxon>Muscomorpha</taxon>
        <taxon>Ephydroidea</taxon>
        <taxon>Drosophilidae</taxon>
        <taxon>Drosophila</taxon>
        <taxon>Sophophora</taxon>
    </lineage>
</organism>
<keyword evidence="2" id="KW-0812">Transmembrane</keyword>
<name>A0ABM4TP59_DROSZ</name>